<dbReference type="PANTHER" id="PTHR21686:SF12">
    <property type="entry name" value="DEOXYNUCLEOTIDYLTRANSFERASE TERMINAL-INTERACTING PROTEIN 2"/>
    <property type="match status" value="1"/>
</dbReference>
<dbReference type="AlphaFoldDB" id="A0A8K0JDP4"/>
<comment type="caution">
    <text evidence="5">The sequence shown here is derived from an EMBL/GenBank/DDBJ whole genome shotgun (WGS) entry which is preliminary data.</text>
</comment>
<gene>
    <name evidence="5" type="ORF">E4U42_000026</name>
</gene>
<reference evidence="5" key="1">
    <citation type="journal article" date="2020" name="bioRxiv">
        <title>Whole genome comparisons of ergot fungi reveals the divergence and evolution of species within the genus Claviceps are the result of varying mechanisms driving genome evolution and host range expansion.</title>
        <authorList>
            <person name="Wyka S.A."/>
            <person name="Mondo S.J."/>
            <person name="Liu M."/>
            <person name="Dettman J."/>
            <person name="Nalam V."/>
            <person name="Broders K.D."/>
        </authorList>
    </citation>
    <scope>NUCLEOTIDE SEQUENCE</scope>
    <source>
        <strain evidence="5">CCC 489</strain>
    </source>
</reference>
<protein>
    <recommendedName>
        <fullName evidence="4">Fcf2 pre-rRNA processing C-terminal domain-containing protein</fullName>
    </recommendedName>
</protein>
<organism evidence="5 6">
    <name type="scientific">Claviceps africana</name>
    <dbReference type="NCBI Taxonomy" id="83212"/>
    <lineage>
        <taxon>Eukaryota</taxon>
        <taxon>Fungi</taxon>
        <taxon>Dikarya</taxon>
        <taxon>Ascomycota</taxon>
        <taxon>Pezizomycotina</taxon>
        <taxon>Sordariomycetes</taxon>
        <taxon>Hypocreomycetidae</taxon>
        <taxon>Hypocreales</taxon>
        <taxon>Clavicipitaceae</taxon>
        <taxon>Claviceps</taxon>
    </lineage>
</organism>
<dbReference type="GO" id="GO:0005730">
    <property type="term" value="C:nucleolus"/>
    <property type="evidence" value="ECO:0007669"/>
    <property type="project" value="UniProtKB-SubCell"/>
</dbReference>
<proteinExistence type="predicted"/>
<dbReference type="Proteomes" id="UP000811619">
    <property type="component" value="Unassembled WGS sequence"/>
</dbReference>
<dbReference type="InterPro" id="IPR039883">
    <property type="entry name" value="Fcf2/DNTTIP2"/>
</dbReference>
<evidence type="ECO:0000313" key="5">
    <source>
        <dbReference type="EMBL" id="KAG5930686.1"/>
    </source>
</evidence>
<evidence type="ECO:0000256" key="3">
    <source>
        <dbReference type="SAM" id="MobiDB-lite"/>
    </source>
</evidence>
<keyword evidence="2" id="KW-0539">Nucleus</keyword>
<dbReference type="OrthoDB" id="427886at2759"/>
<dbReference type="InterPro" id="IPR014810">
    <property type="entry name" value="Fcf2_C"/>
</dbReference>
<accession>A0A8K0JDP4</accession>
<comment type="subcellular location">
    <subcellularLocation>
        <location evidence="1">Nucleus</location>
        <location evidence="1">Nucleolus</location>
    </subcellularLocation>
</comment>
<evidence type="ECO:0000259" key="4">
    <source>
        <dbReference type="Pfam" id="PF08698"/>
    </source>
</evidence>
<feature type="domain" description="Fcf2 pre-rRNA processing C-terminal" evidence="4">
    <location>
        <begin position="69"/>
        <end position="157"/>
    </location>
</feature>
<keyword evidence="6" id="KW-1185">Reference proteome</keyword>
<evidence type="ECO:0000313" key="6">
    <source>
        <dbReference type="Proteomes" id="UP000811619"/>
    </source>
</evidence>
<feature type="region of interest" description="Disordered" evidence="3">
    <location>
        <begin position="17"/>
        <end position="56"/>
    </location>
</feature>
<name>A0A8K0JDP4_9HYPO</name>
<dbReference type="GO" id="GO:0003723">
    <property type="term" value="F:RNA binding"/>
    <property type="evidence" value="ECO:0007669"/>
    <property type="project" value="TreeGrafter"/>
</dbReference>
<dbReference type="PANTHER" id="PTHR21686">
    <property type="entry name" value="DEOXYNUCLEOTIDYLTRANSFERASE TERMINAL-INTERACTING PROTEIN 2"/>
    <property type="match status" value="1"/>
</dbReference>
<dbReference type="EMBL" id="SRPY01000001">
    <property type="protein sequence ID" value="KAG5930686.1"/>
    <property type="molecule type" value="Genomic_DNA"/>
</dbReference>
<dbReference type="GO" id="GO:0006396">
    <property type="term" value="P:RNA processing"/>
    <property type="evidence" value="ECO:0007669"/>
    <property type="project" value="TreeGrafter"/>
</dbReference>
<evidence type="ECO:0000256" key="1">
    <source>
        <dbReference type="ARBA" id="ARBA00004604"/>
    </source>
</evidence>
<dbReference type="Pfam" id="PF08698">
    <property type="entry name" value="Fcf2"/>
    <property type="match status" value="1"/>
</dbReference>
<sequence length="188" mass="21251">MPEITTSSIDDLLSQAEERLQSRPPGSDPKAPVLAAVELSHHVSKPKAKEEKLGVRQPRIAMAGVANKTNTAGSDWFDLPKTDMTPEFKREWQLLRMRGLLDPKHQKKALRATAPQYSQIGEVIAGPTDFYSSRLSRKERKNTILEEVIGSVDKQKLQVKYAGIQRDKTSGKKAFYKKLVSQRRKRQN</sequence>
<evidence type="ECO:0000256" key="2">
    <source>
        <dbReference type="ARBA" id="ARBA00023242"/>
    </source>
</evidence>